<keyword evidence="1" id="KW-0812">Transmembrane</keyword>
<dbReference type="KEGG" id="mant:BHD05_03835"/>
<keyword evidence="1" id="KW-0472">Membrane</keyword>
<keyword evidence="1" id="KW-1133">Transmembrane helix</keyword>
<dbReference type="Proteomes" id="UP000464507">
    <property type="component" value="Chromosome"/>
</dbReference>
<evidence type="ECO:0000313" key="3">
    <source>
        <dbReference type="Proteomes" id="UP000464507"/>
    </source>
</evidence>
<evidence type="ECO:0000313" key="2">
    <source>
        <dbReference type="EMBL" id="QHO68898.1"/>
    </source>
</evidence>
<dbReference type="AlphaFoldDB" id="A0A7L5AEQ7"/>
<proteinExistence type="predicted"/>
<dbReference type="EMBL" id="CP017146">
    <property type="protein sequence ID" value="QHO68898.1"/>
    <property type="molecule type" value="Genomic_DNA"/>
</dbReference>
<gene>
    <name evidence="2" type="ORF">BHD05_03835</name>
</gene>
<organism evidence="2 3">
    <name type="scientific">Marisediminicola antarctica</name>
    <dbReference type="NCBI Taxonomy" id="674079"/>
    <lineage>
        <taxon>Bacteria</taxon>
        <taxon>Bacillati</taxon>
        <taxon>Actinomycetota</taxon>
        <taxon>Actinomycetes</taxon>
        <taxon>Micrococcales</taxon>
        <taxon>Microbacteriaceae</taxon>
        <taxon>Marisediminicola</taxon>
    </lineage>
</organism>
<accession>A0A7L5AEQ7</accession>
<evidence type="ECO:0000256" key="1">
    <source>
        <dbReference type="SAM" id="Phobius"/>
    </source>
</evidence>
<reference evidence="2 3" key="1">
    <citation type="submission" date="2016-09" db="EMBL/GenBank/DDBJ databases">
        <title>Complete genome sequence of microbes from the polar regions.</title>
        <authorList>
            <person name="Liao L."/>
            <person name="Chen B."/>
        </authorList>
    </citation>
    <scope>NUCLEOTIDE SEQUENCE [LARGE SCALE GENOMIC DNA]</scope>
    <source>
        <strain evidence="2 3">ZS314</strain>
    </source>
</reference>
<feature type="transmembrane region" description="Helical" evidence="1">
    <location>
        <begin position="20"/>
        <end position="41"/>
    </location>
</feature>
<sequence>MPRVPVPSGPAYPETVLENFWANAAFSVTPTILVGLIFWLVMRTILRADRTERKIYAEMESAERARRGLPADGPAPKTDA</sequence>
<dbReference type="OrthoDB" id="4807612at2"/>
<keyword evidence="3" id="KW-1185">Reference proteome</keyword>
<protein>
    <submittedName>
        <fullName evidence="2">Uncharacterized protein</fullName>
    </submittedName>
</protein>
<name>A0A7L5AEQ7_9MICO</name>